<evidence type="ECO:0000313" key="6">
    <source>
        <dbReference type="EMBL" id="CCI54982.1"/>
    </source>
</evidence>
<keyword evidence="4" id="KW-0804">Transcription</keyword>
<dbReference type="Pfam" id="PF03466">
    <property type="entry name" value="LysR_substrate"/>
    <property type="match status" value="1"/>
</dbReference>
<dbReference type="PANTHER" id="PTHR30419">
    <property type="entry name" value="HTH-TYPE TRANSCRIPTIONAL REGULATOR YBHD"/>
    <property type="match status" value="1"/>
</dbReference>
<dbReference type="InterPro" id="IPR000847">
    <property type="entry name" value="LysR_HTH_N"/>
</dbReference>
<gene>
    <name evidence="6" type="ORF">BN13_910013</name>
</gene>
<dbReference type="SUPFAM" id="SSF46785">
    <property type="entry name" value="Winged helix' DNA-binding domain"/>
    <property type="match status" value="1"/>
</dbReference>
<keyword evidence="3" id="KW-0238">DNA-binding</keyword>
<evidence type="ECO:0000256" key="2">
    <source>
        <dbReference type="ARBA" id="ARBA00023015"/>
    </source>
</evidence>
<name>A0A077MGY7_9MICO</name>
<dbReference type="SUPFAM" id="SSF53850">
    <property type="entry name" value="Periplasmic binding protein-like II"/>
    <property type="match status" value="1"/>
</dbReference>
<dbReference type="GO" id="GO:0003677">
    <property type="term" value="F:DNA binding"/>
    <property type="evidence" value="ECO:0007669"/>
    <property type="project" value="UniProtKB-KW"/>
</dbReference>
<dbReference type="Gene3D" id="1.10.10.10">
    <property type="entry name" value="Winged helix-like DNA-binding domain superfamily/Winged helix DNA-binding domain"/>
    <property type="match status" value="1"/>
</dbReference>
<protein>
    <submittedName>
        <fullName evidence="6">Putative LysR-family transcriptional regulator</fullName>
    </submittedName>
</protein>
<dbReference type="PANTHER" id="PTHR30419:SF28">
    <property type="entry name" value="HTH-TYPE TRANSCRIPTIONAL REGULATOR BSDA"/>
    <property type="match status" value="1"/>
</dbReference>
<dbReference type="RefSeq" id="WP_048547690.1">
    <property type="nucleotide sequence ID" value="NZ_HF571038.1"/>
</dbReference>
<evidence type="ECO:0000313" key="7">
    <source>
        <dbReference type="Proteomes" id="UP000035720"/>
    </source>
</evidence>
<comment type="caution">
    <text evidence="6">The sequence shown here is derived from an EMBL/GenBank/DDBJ whole genome shotgun (WGS) entry which is preliminary data.</text>
</comment>
<dbReference type="InterPro" id="IPR036388">
    <property type="entry name" value="WH-like_DNA-bd_sf"/>
</dbReference>
<accession>A0A077MGY7</accession>
<dbReference type="Pfam" id="PF00126">
    <property type="entry name" value="HTH_1"/>
    <property type="match status" value="1"/>
</dbReference>
<feature type="domain" description="HTH lysR-type" evidence="5">
    <location>
        <begin position="1"/>
        <end position="58"/>
    </location>
</feature>
<dbReference type="Proteomes" id="UP000035720">
    <property type="component" value="Unassembled WGS sequence"/>
</dbReference>
<dbReference type="STRING" id="1193518.BN13_910013"/>
<keyword evidence="2" id="KW-0805">Transcription regulation</keyword>
<dbReference type="InterPro" id="IPR050950">
    <property type="entry name" value="HTH-type_LysR_regulators"/>
</dbReference>
<dbReference type="Gene3D" id="3.40.190.290">
    <property type="match status" value="1"/>
</dbReference>
<evidence type="ECO:0000256" key="1">
    <source>
        <dbReference type="ARBA" id="ARBA00009437"/>
    </source>
</evidence>
<dbReference type="AlphaFoldDB" id="A0A077MGY7"/>
<organism evidence="6 7">
    <name type="scientific">Nostocoides jenkinsii Ben 74</name>
    <dbReference type="NCBI Taxonomy" id="1193518"/>
    <lineage>
        <taxon>Bacteria</taxon>
        <taxon>Bacillati</taxon>
        <taxon>Actinomycetota</taxon>
        <taxon>Actinomycetes</taxon>
        <taxon>Micrococcales</taxon>
        <taxon>Intrasporangiaceae</taxon>
        <taxon>Nostocoides</taxon>
    </lineage>
</organism>
<sequence>MDTDSLRWFQLVADGMTVTEVAQTYAVSQPGVSRALARLEEQVGTPLLRRSGRLLRLTQAGAAFKRHVDSLVNDLDDGLAAVEQVLDPETGLVSLGFPMSLGTWFVPNVIRDFARVRPRARFALQRTSVGEPGAPSKLLVAGDIDLEITTSRVFHADLEWRRVAIEPLLLCVARDHRLAESTSVDLADVAGEPFIMRRAPSGMRETVLELCAAAGFTPSIAFEVDDLPTVRGFVGAGLGVAVVPALGRRVPTGLGPVRFVPLTDTGAQRDIGLAWLTERRLLPIAEAFRAFILGGGRGSRARSAAH</sequence>
<evidence type="ECO:0000259" key="5">
    <source>
        <dbReference type="PROSITE" id="PS50931"/>
    </source>
</evidence>
<dbReference type="InterPro" id="IPR005119">
    <property type="entry name" value="LysR_subst-bd"/>
</dbReference>
<proteinExistence type="inferred from homology"/>
<dbReference type="EMBL" id="CAJC01000207">
    <property type="protein sequence ID" value="CCI54982.1"/>
    <property type="molecule type" value="Genomic_DNA"/>
</dbReference>
<dbReference type="GO" id="GO:0003700">
    <property type="term" value="F:DNA-binding transcription factor activity"/>
    <property type="evidence" value="ECO:0007669"/>
    <property type="project" value="InterPro"/>
</dbReference>
<keyword evidence="7" id="KW-1185">Reference proteome</keyword>
<dbReference type="PROSITE" id="PS50931">
    <property type="entry name" value="HTH_LYSR"/>
    <property type="match status" value="1"/>
</dbReference>
<evidence type="ECO:0000256" key="4">
    <source>
        <dbReference type="ARBA" id="ARBA00023163"/>
    </source>
</evidence>
<dbReference type="PRINTS" id="PR00039">
    <property type="entry name" value="HTHLYSR"/>
</dbReference>
<dbReference type="InterPro" id="IPR036390">
    <property type="entry name" value="WH_DNA-bd_sf"/>
</dbReference>
<evidence type="ECO:0000256" key="3">
    <source>
        <dbReference type="ARBA" id="ARBA00023125"/>
    </source>
</evidence>
<reference evidence="6 7" key="1">
    <citation type="journal article" date="2013" name="ISME J.">
        <title>A metabolic model for members of the genus Tetrasphaera involved in enhanced biological phosphorus removal.</title>
        <authorList>
            <person name="Kristiansen R."/>
            <person name="Nguyen H.T.T."/>
            <person name="Saunders A.M."/>
            <person name="Nielsen J.L."/>
            <person name="Wimmer R."/>
            <person name="Le V.Q."/>
            <person name="McIlroy S.J."/>
            <person name="Petrovski S."/>
            <person name="Seviour R.J."/>
            <person name="Calteau A."/>
            <person name="Nielsen K.L."/>
            <person name="Nielsen P.H."/>
        </authorList>
    </citation>
    <scope>NUCLEOTIDE SEQUENCE [LARGE SCALE GENOMIC DNA]</scope>
    <source>
        <strain evidence="6 7">Ben 74</strain>
    </source>
</reference>
<dbReference type="GO" id="GO:0005829">
    <property type="term" value="C:cytosol"/>
    <property type="evidence" value="ECO:0007669"/>
    <property type="project" value="TreeGrafter"/>
</dbReference>
<comment type="similarity">
    <text evidence="1">Belongs to the LysR transcriptional regulatory family.</text>
</comment>
<dbReference type="OrthoDB" id="3181812at2"/>